<dbReference type="PaxDb" id="2903-EOD15963"/>
<dbReference type="AlphaFoldDB" id="A0A0D3IXH8"/>
<proteinExistence type="predicted"/>
<reference evidence="2" key="2">
    <citation type="submission" date="2024-10" db="UniProtKB">
        <authorList>
            <consortium name="EnsemblProtists"/>
        </authorList>
    </citation>
    <scope>IDENTIFICATION</scope>
</reference>
<feature type="region of interest" description="Disordered" evidence="1">
    <location>
        <begin position="1"/>
        <end position="43"/>
    </location>
</feature>
<organism evidence="2 3">
    <name type="scientific">Emiliania huxleyi (strain CCMP1516)</name>
    <dbReference type="NCBI Taxonomy" id="280463"/>
    <lineage>
        <taxon>Eukaryota</taxon>
        <taxon>Haptista</taxon>
        <taxon>Haptophyta</taxon>
        <taxon>Prymnesiophyceae</taxon>
        <taxon>Isochrysidales</taxon>
        <taxon>Noelaerhabdaceae</taxon>
        <taxon>Emiliania</taxon>
    </lineage>
</organism>
<accession>A0A0D3IXH8</accession>
<dbReference type="Proteomes" id="UP000013827">
    <property type="component" value="Unassembled WGS sequence"/>
</dbReference>
<reference evidence="3" key="1">
    <citation type="journal article" date="2013" name="Nature">
        <title>Pan genome of the phytoplankton Emiliania underpins its global distribution.</title>
        <authorList>
            <person name="Read B.A."/>
            <person name="Kegel J."/>
            <person name="Klute M.J."/>
            <person name="Kuo A."/>
            <person name="Lefebvre S.C."/>
            <person name="Maumus F."/>
            <person name="Mayer C."/>
            <person name="Miller J."/>
            <person name="Monier A."/>
            <person name="Salamov A."/>
            <person name="Young J."/>
            <person name="Aguilar M."/>
            <person name="Claverie J.M."/>
            <person name="Frickenhaus S."/>
            <person name="Gonzalez K."/>
            <person name="Herman E.K."/>
            <person name="Lin Y.C."/>
            <person name="Napier J."/>
            <person name="Ogata H."/>
            <person name="Sarno A.F."/>
            <person name="Shmutz J."/>
            <person name="Schroeder D."/>
            <person name="de Vargas C."/>
            <person name="Verret F."/>
            <person name="von Dassow P."/>
            <person name="Valentin K."/>
            <person name="Van de Peer Y."/>
            <person name="Wheeler G."/>
            <person name="Dacks J.B."/>
            <person name="Delwiche C.F."/>
            <person name="Dyhrman S.T."/>
            <person name="Glockner G."/>
            <person name="John U."/>
            <person name="Richards T."/>
            <person name="Worden A.Z."/>
            <person name="Zhang X."/>
            <person name="Grigoriev I.V."/>
            <person name="Allen A.E."/>
            <person name="Bidle K."/>
            <person name="Borodovsky M."/>
            <person name="Bowler C."/>
            <person name="Brownlee C."/>
            <person name="Cock J.M."/>
            <person name="Elias M."/>
            <person name="Gladyshev V.N."/>
            <person name="Groth M."/>
            <person name="Guda C."/>
            <person name="Hadaegh A."/>
            <person name="Iglesias-Rodriguez M.D."/>
            <person name="Jenkins J."/>
            <person name="Jones B.M."/>
            <person name="Lawson T."/>
            <person name="Leese F."/>
            <person name="Lindquist E."/>
            <person name="Lobanov A."/>
            <person name="Lomsadze A."/>
            <person name="Malik S.B."/>
            <person name="Marsh M.E."/>
            <person name="Mackinder L."/>
            <person name="Mock T."/>
            <person name="Mueller-Roeber B."/>
            <person name="Pagarete A."/>
            <person name="Parker M."/>
            <person name="Probert I."/>
            <person name="Quesneville H."/>
            <person name="Raines C."/>
            <person name="Rensing S.A."/>
            <person name="Riano-Pachon D.M."/>
            <person name="Richier S."/>
            <person name="Rokitta S."/>
            <person name="Shiraiwa Y."/>
            <person name="Soanes D.M."/>
            <person name="van der Giezen M."/>
            <person name="Wahlund T.M."/>
            <person name="Williams B."/>
            <person name="Wilson W."/>
            <person name="Wolfe G."/>
            <person name="Wurch L.L."/>
        </authorList>
    </citation>
    <scope>NUCLEOTIDE SEQUENCE</scope>
</reference>
<dbReference type="EnsemblProtists" id="EOD15963">
    <property type="protein sequence ID" value="EOD15963"/>
    <property type="gene ID" value="EMIHUDRAFT_210918"/>
</dbReference>
<sequence length="69" mass="7387">MSAHPRADGAPATSYTPSRGKRSVSGGHYRARSPAVDSADRAAREEHIARAKALSRACRALNLAKKEDK</sequence>
<dbReference type="RefSeq" id="XP_005768392.1">
    <property type="nucleotide sequence ID" value="XM_005768335.1"/>
</dbReference>
<keyword evidence="3" id="KW-1185">Reference proteome</keyword>
<name>A0A0D3IXH8_EMIH1</name>
<evidence type="ECO:0000313" key="2">
    <source>
        <dbReference type="EnsemblProtists" id="EOD15963"/>
    </source>
</evidence>
<dbReference type="KEGG" id="ehx:EMIHUDRAFT_210918"/>
<dbReference type="GeneID" id="17262068"/>
<protein>
    <submittedName>
        <fullName evidence="2">Uncharacterized protein</fullName>
    </submittedName>
</protein>
<evidence type="ECO:0000256" key="1">
    <source>
        <dbReference type="SAM" id="MobiDB-lite"/>
    </source>
</evidence>
<dbReference type="HOGENOM" id="CLU_2781224_0_0_1"/>
<evidence type="ECO:0000313" key="3">
    <source>
        <dbReference type="Proteomes" id="UP000013827"/>
    </source>
</evidence>